<feature type="domain" description="Ig-like" evidence="3">
    <location>
        <begin position="543"/>
        <end position="605"/>
    </location>
</feature>
<protein>
    <recommendedName>
        <fullName evidence="3">Ig-like domain-containing protein</fullName>
    </recommendedName>
</protein>
<dbReference type="InterPro" id="IPR003599">
    <property type="entry name" value="Ig_sub"/>
</dbReference>
<evidence type="ECO:0000259" key="3">
    <source>
        <dbReference type="PROSITE" id="PS50835"/>
    </source>
</evidence>
<dbReference type="InterPro" id="IPR013783">
    <property type="entry name" value="Ig-like_fold"/>
</dbReference>
<dbReference type="PROSITE" id="PS50835">
    <property type="entry name" value="IG_LIKE"/>
    <property type="match status" value="1"/>
</dbReference>
<feature type="region of interest" description="Disordered" evidence="1">
    <location>
        <begin position="39"/>
        <end position="60"/>
    </location>
</feature>
<dbReference type="InterPro" id="IPR013151">
    <property type="entry name" value="Immunoglobulin_dom"/>
</dbReference>
<keyword evidence="2" id="KW-1133">Transmembrane helix</keyword>
<dbReference type="SMART" id="SM00408">
    <property type="entry name" value="IGc2"/>
    <property type="match status" value="1"/>
</dbReference>
<dbReference type="Gene3D" id="1.20.190.10">
    <property type="entry name" value="Pesticidal crystal protein, N-terminal domain"/>
    <property type="match status" value="1"/>
</dbReference>
<dbReference type="AlphaFoldDB" id="A0A1W0W9E4"/>
<reference evidence="5" key="1">
    <citation type="submission" date="2017-01" db="EMBL/GenBank/DDBJ databases">
        <title>Comparative genomics of anhydrobiosis in the tardigrade Hypsibius dujardini.</title>
        <authorList>
            <person name="Yoshida Y."/>
            <person name="Koutsovoulos G."/>
            <person name="Laetsch D."/>
            <person name="Stevens L."/>
            <person name="Kumar S."/>
            <person name="Horikawa D."/>
            <person name="Ishino K."/>
            <person name="Komine S."/>
            <person name="Tomita M."/>
            <person name="Blaxter M."/>
            <person name="Arakawa K."/>
        </authorList>
    </citation>
    <scope>NUCLEOTIDE SEQUENCE [LARGE SCALE GENOMIC DNA]</scope>
    <source>
        <strain evidence="5">Z151</strain>
    </source>
</reference>
<dbReference type="InterPro" id="IPR003598">
    <property type="entry name" value="Ig_sub2"/>
</dbReference>
<dbReference type="InterPro" id="IPR007110">
    <property type="entry name" value="Ig-like_dom"/>
</dbReference>
<accession>A0A1W0W9E4</accession>
<feature type="compositionally biased region" description="Polar residues" evidence="1">
    <location>
        <begin position="41"/>
        <end position="60"/>
    </location>
</feature>
<sequence>MAKRKREDYAAPVDDCAAYRDAQFVVECSEPSLIDGRLNPRTETFSGKSPLPTAQESTTVPDSVHKYEMPTHNKLAKEMAMFLAGNNPLPTAHESTTVPDSVHKYEMPTYNKIAKEMAMFLAGNIPVVGSFISTLFSILWPDSAEDLWEQSERRIHALVEEKILRQVKDQRQAAIKSIKRSIEEYREPGLAEKKTVALNNIIHDGGSMFDVIAQDEQHRRHLLPHMVIASRAVVYALMEQIIHGHTMLYKNTSVQDLKIHADSWSDDLFRWMVRFHTLKTTTFEEWKVWRCETCTVVEGSSPLDLYWTLSDNVILAPPADYTNWEVFDGLTDYPKIRIRDNCAKKVVSHRHYYHPTSNFVHLQTKQDYINTVKAKHCALLVGEMTDQLSRLSGESALPFIPWIHDFNPDSLTEVPSDSSLPIEFGPTISFTTGPPYLVISAHKQESVGCSLNFIPGMGRCPPGRRRTAVWSHSNGTRVPLNGSSVTQRNGKLHVLGPIPAKLRKYYCEIHCDSSRKEISGSARRGFTLYNNLHLANRESHQVIKKGDNVYISCTFSGDGIIDLQWSYPDRYTHQPLQTLSRIFVQEDALIIMNVTVEHSGQYSCQGSQLIGHNTRSLKHEHIYINCSRVELRLLPSPYHCQLTQTLTTFTYLGVKLFASQMTGYLR</sequence>
<comment type="caution">
    <text evidence="4">The sequence shown here is derived from an EMBL/GenBank/DDBJ whole genome shotgun (WGS) entry which is preliminary data.</text>
</comment>
<dbReference type="Pfam" id="PF00047">
    <property type="entry name" value="ig"/>
    <property type="match status" value="1"/>
</dbReference>
<keyword evidence="2" id="KW-0472">Membrane</keyword>
<dbReference type="GO" id="GO:0090729">
    <property type="term" value="F:toxin activity"/>
    <property type="evidence" value="ECO:0007669"/>
    <property type="project" value="InterPro"/>
</dbReference>
<organism evidence="4 5">
    <name type="scientific">Hypsibius exemplaris</name>
    <name type="common">Freshwater tardigrade</name>
    <dbReference type="NCBI Taxonomy" id="2072580"/>
    <lineage>
        <taxon>Eukaryota</taxon>
        <taxon>Metazoa</taxon>
        <taxon>Ecdysozoa</taxon>
        <taxon>Tardigrada</taxon>
        <taxon>Eutardigrada</taxon>
        <taxon>Parachela</taxon>
        <taxon>Hypsibioidea</taxon>
        <taxon>Hypsibiidae</taxon>
        <taxon>Hypsibius</taxon>
    </lineage>
</organism>
<dbReference type="InterPro" id="IPR036716">
    <property type="entry name" value="Pest_crys_N_sf"/>
</dbReference>
<evidence type="ECO:0000313" key="4">
    <source>
        <dbReference type="EMBL" id="OQV11790.1"/>
    </source>
</evidence>
<dbReference type="Proteomes" id="UP000192578">
    <property type="component" value="Unassembled WGS sequence"/>
</dbReference>
<feature type="transmembrane region" description="Helical" evidence="2">
    <location>
        <begin position="117"/>
        <end position="140"/>
    </location>
</feature>
<dbReference type="InterPro" id="IPR036179">
    <property type="entry name" value="Ig-like_dom_sf"/>
</dbReference>
<evidence type="ECO:0000256" key="2">
    <source>
        <dbReference type="SAM" id="Phobius"/>
    </source>
</evidence>
<dbReference type="Gene3D" id="2.60.40.10">
    <property type="entry name" value="Immunoglobulins"/>
    <property type="match status" value="1"/>
</dbReference>
<dbReference type="SUPFAM" id="SSF56849">
    <property type="entry name" value="delta-Endotoxin (insectocide), N-terminal domain"/>
    <property type="match status" value="1"/>
</dbReference>
<proteinExistence type="predicted"/>
<evidence type="ECO:0000313" key="5">
    <source>
        <dbReference type="Proteomes" id="UP000192578"/>
    </source>
</evidence>
<dbReference type="SUPFAM" id="SSF48726">
    <property type="entry name" value="Immunoglobulin"/>
    <property type="match status" value="1"/>
</dbReference>
<keyword evidence="5" id="KW-1185">Reference proteome</keyword>
<keyword evidence="2" id="KW-0812">Transmembrane</keyword>
<dbReference type="SMART" id="SM00409">
    <property type="entry name" value="IG"/>
    <property type="match status" value="1"/>
</dbReference>
<name>A0A1W0W9E4_HYPEX</name>
<dbReference type="EMBL" id="MTYJ01000161">
    <property type="protein sequence ID" value="OQV11790.1"/>
    <property type="molecule type" value="Genomic_DNA"/>
</dbReference>
<evidence type="ECO:0000256" key="1">
    <source>
        <dbReference type="SAM" id="MobiDB-lite"/>
    </source>
</evidence>
<gene>
    <name evidence="4" type="ORF">BV898_13915</name>
</gene>